<proteinExistence type="inferred from homology"/>
<dbReference type="Gene3D" id="3.40.50.1820">
    <property type="entry name" value="alpha/beta hydrolase"/>
    <property type="match status" value="1"/>
</dbReference>
<dbReference type="Pfam" id="PF00561">
    <property type="entry name" value="Abhydrolase_1"/>
    <property type="match status" value="1"/>
</dbReference>
<dbReference type="GO" id="GO:0016042">
    <property type="term" value="P:lipid catabolic process"/>
    <property type="evidence" value="ECO:0007669"/>
    <property type="project" value="UniProtKB-KW"/>
</dbReference>
<organism evidence="8 9">
    <name type="scientific">Cryptolaemus montrouzieri</name>
    <dbReference type="NCBI Taxonomy" id="559131"/>
    <lineage>
        <taxon>Eukaryota</taxon>
        <taxon>Metazoa</taxon>
        <taxon>Ecdysozoa</taxon>
        <taxon>Arthropoda</taxon>
        <taxon>Hexapoda</taxon>
        <taxon>Insecta</taxon>
        <taxon>Pterygota</taxon>
        <taxon>Neoptera</taxon>
        <taxon>Endopterygota</taxon>
        <taxon>Coleoptera</taxon>
        <taxon>Polyphaga</taxon>
        <taxon>Cucujiformia</taxon>
        <taxon>Coccinelloidea</taxon>
        <taxon>Coccinellidae</taxon>
        <taxon>Scymninae</taxon>
        <taxon>Scymnini</taxon>
        <taxon>Cryptolaemus</taxon>
    </lineage>
</organism>
<keyword evidence="9" id="KW-1185">Reference proteome</keyword>
<dbReference type="SUPFAM" id="SSF53474">
    <property type="entry name" value="alpha/beta-Hydrolases"/>
    <property type="match status" value="1"/>
</dbReference>
<accession>A0ABD2NGI9</accession>
<sequence>MTNSRGTRFSTKHVNLTINDYAFWDFSFHEIGLYDLRASLKYIYRKSNQRKIIVIGHSMGSTESLIYASMFPEEAKKLSHVFILMGPTSSLKYIKGRIFAQLIPFLQEYAEKERLGVAFWKSSTMADIVHNMCPHIPDFCITVFNFVGAGWAEEEENPPAAALILTQHPRAMSYKSIFHYGQFVSSGKFQMFDYGQKNIETYGKLEPPEYPIEQIKAPIFLVYSPSDNFAPEKDIDNLYQRLPGISKIYGKLRIEKMNHIDIIMGKHRKEKIYYKIEDLLNKL</sequence>
<protein>
    <recommendedName>
        <fullName evidence="7">AB hydrolase-1 domain-containing protein</fullName>
    </recommendedName>
</protein>
<gene>
    <name evidence="8" type="ORF">HHI36_012843</name>
</gene>
<evidence type="ECO:0000256" key="1">
    <source>
        <dbReference type="ARBA" id="ARBA00010701"/>
    </source>
</evidence>
<dbReference type="InterPro" id="IPR000073">
    <property type="entry name" value="AB_hydrolase_1"/>
</dbReference>
<comment type="similarity">
    <text evidence="1">Belongs to the AB hydrolase superfamily. Lipase family.</text>
</comment>
<dbReference type="AlphaFoldDB" id="A0ABD2NGI9"/>
<keyword evidence="6" id="KW-0325">Glycoprotein</keyword>
<evidence type="ECO:0000313" key="8">
    <source>
        <dbReference type="EMBL" id="KAL3277497.1"/>
    </source>
</evidence>
<evidence type="ECO:0000256" key="2">
    <source>
        <dbReference type="ARBA" id="ARBA00022729"/>
    </source>
</evidence>
<keyword evidence="2" id="KW-0732">Signal</keyword>
<evidence type="ECO:0000256" key="6">
    <source>
        <dbReference type="ARBA" id="ARBA00023180"/>
    </source>
</evidence>
<dbReference type="GO" id="GO:0016787">
    <property type="term" value="F:hydrolase activity"/>
    <property type="evidence" value="ECO:0007669"/>
    <property type="project" value="UniProtKB-KW"/>
</dbReference>
<dbReference type="Proteomes" id="UP001516400">
    <property type="component" value="Unassembled WGS sequence"/>
</dbReference>
<name>A0ABD2NGI9_9CUCU</name>
<evidence type="ECO:0000256" key="3">
    <source>
        <dbReference type="ARBA" id="ARBA00022801"/>
    </source>
</evidence>
<keyword evidence="3" id="KW-0378">Hydrolase</keyword>
<evidence type="ECO:0000256" key="4">
    <source>
        <dbReference type="ARBA" id="ARBA00022963"/>
    </source>
</evidence>
<dbReference type="EMBL" id="JABFTP020000103">
    <property type="protein sequence ID" value="KAL3277497.1"/>
    <property type="molecule type" value="Genomic_DNA"/>
</dbReference>
<feature type="domain" description="AB hydrolase-1" evidence="7">
    <location>
        <begin position="2"/>
        <end position="113"/>
    </location>
</feature>
<dbReference type="FunFam" id="3.40.50.1820:FF:000057">
    <property type="entry name" value="Lipase"/>
    <property type="match status" value="1"/>
</dbReference>
<reference evidence="8 9" key="1">
    <citation type="journal article" date="2021" name="BMC Biol.">
        <title>Horizontally acquired antibacterial genes associated with adaptive radiation of ladybird beetles.</title>
        <authorList>
            <person name="Li H.S."/>
            <person name="Tang X.F."/>
            <person name="Huang Y.H."/>
            <person name="Xu Z.Y."/>
            <person name="Chen M.L."/>
            <person name="Du X.Y."/>
            <person name="Qiu B.Y."/>
            <person name="Chen P.T."/>
            <person name="Zhang W."/>
            <person name="Slipinski A."/>
            <person name="Escalona H.E."/>
            <person name="Waterhouse R.M."/>
            <person name="Zwick A."/>
            <person name="Pang H."/>
        </authorList>
    </citation>
    <scope>NUCLEOTIDE SEQUENCE [LARGE SCALE GENOMIC DNA]</scope>
    <source>
        <strain evidence="8">SYSU2018</strain>
    </source>
</reference>
<evidence type="ECO:0000313" key="9">
    <source>
        <dbReference type="Proteomes" id="UP001516400"/>
    </source>
</evidence>
<dbReference type="PANTHER" id="PTHR11005">
    <property type="entry name" value="LYSOSOMAL ACID LIPASE-RELATED"/>
    <property type="match status" value="1"/>
</dbReference>
<comment type="caution">
    <text evidence="8">The sequence shown here is derived from an EMBL/GenBank/DDBJ whole genome shotgun (WGS) entry which is preliminary data.</text>
</comment>
<evidence type="ECO:0000259" key="7">
    <source>
        <dbReference type="Pfam" id="PF00561"/>
    </source>
</evidence>
<keyword evidence="4" id="KW-0442">Lipid degradation</keyword>
<evidence type="ECO:0000256" key="5">
    <source>
        <dbReference type="ARBA" id="ARBA00023098"/>
    </source>
</evidence>
<keyword evidence="5" id="KW-0443">Lipid metabolism</keyword>
<dbReference type="InterPro" id="IPR029058">
    <property type="entry name" value="AB_hydrolase_fold"/>
</dbReference>